<keyword evidence="3" id="KW-1185">Reference proteome</keyword>
<keyword evidence="1" id="KW-0812">Transmembrane</keyword>
<keyword evidence="1" id="KW-0472">Membrane</keyword>
<protein>
    <recommendedName>
        <fullName evidence="4">DUF202 domain-containing protein</fullName>
    </recommendedName>
</protein>
<dbReference type="PANTHER" id="PTHR38646:SF1">
    <property type="entry name" value="DUF202 DOMAIN-CONTAINING PROTEIN"/>
    <property type="match status" value="1"/>
</dbReference>
<accession>A0A9P6LNX5</accession>
<reference evidence="2" key="1">
    <citation type="submission" date="2020-03" db="EMBL/GenBank/DDBJ databases">
        <authorList>
            <person name="He L."/>
        </authorList>
    </citation>
    <scope>NUCLEOTIDE SEQUENCE</scope>
    <source>
        <strain evidence="2">CkLH20</strain>
    </source>
</reference>
<dbReference type="OrthoDB" id="2555434at2759"/>
<evidence type="ECO:0000313" key="2">
    <source>
        <dbReference type="EMBL" id="KAF9879017.1"/>
    </source>
</evidence>
<dbReference type="GeneID" id="62159043"/>
<evidence type="ECO:0000256" key="1">
    <source>
        <dbReference type="SAM" id="Phobius"/>
    </source>
</evidence>
<feature type="transmembrane region" description="Helical" evidence="1">
    <location>
        <begin position="185"/>
        <end position="207"/>
    </location>
</feature>
<evidence type="ECO:0008006" key="4">
    <source>
        <dbReference type="Google" id="ProtNLM"/>
    </source>
</evidence>
<dbReference type="EMBL" id="JAATWM020000008">
    <property type="protein sequence ID" value="KAF9879017.1"/>
    <property type="molecule type" value="Genomic_DNA"/>
</dbReference>
<reference evidence="2" key="2">
    <citation type="submission" date="2020-11" db="EMBL/GenBank/DDBJ databases">
        <title>Whole genome sequencing of Colletotrichum sp.</title>
        <authorList>
            <person name="Li H."/>
        </authorList>
    </citation>
    <scope>NUCLEOTIDE SEQUENCE</scope>
    <source>
        <strain evidence="2">CkLH20</strain>
    </source>
</reference>
<name>A0A9P6LNX5_9PEZI</name>
<feature type="transmembrane region" description="Helical" evidence="1">
    <location>
        <begin position="133"/>
        <end position="151"/>
    </location>
</feature>
<dbReference type="AlphaFoldDB" id="A0A9P6LNX5"/>
<gene>
    <name evidence="2" type="ORF">CkaCkLH20_03250</name>
</gene>
<dbReference type="RefSeq" id="XP_038748478.1">
    <property type="nucleotide sequence ID" value="XM_038885969.1"/>
</dbReference>
<sequence>MDVFSAVFLSLDPQKVSLFPSITPAVTGSSVQRLAPPNLMQHGARPALWGNRVQISALSGGHFVESPHGHGPNPQDHLHLRLHRARSVILTAEELVEIRAAQRTFEGAYMRTALSQFSFALIILKIFTSEFYAIGALFAVYGAAVMLVAIYRRHEGNRQFFTSPKDEADGSVSVVRKFRTSGNSVALLTLLSLSAYITLLVLTWQLVQ</sequence>
<comment type="caution">
    <text evidence="2">The sequence shown here is derived from an EMBL/GenBank/DDBJ whole genome shotgun (WGS) entry which is preliminary data.</text>
</comment>
<organism evidence="2 3">
    <name type="scientific">Colletotrichum karsti</name>
    <dbReference type="NCBI Taxonomy" id="1095194"/>
    <lineage>
        <taxon>Eukaryota</taxon>
        <taxon>Fungi</taxon>
        <taxon>Dikarya</taxon>
        <taxon>Ascomycota</taxon>
        <taxon>Pezizomycotina</taxon>
        <taxon>Sordariomycetes</taxon>
        <taxon>Hypocreomycetidae</taxon>
        <taxon>Glomerellales</taxon>
        <taxon>Glomerellaceae</taxon>
        <taxon>Colletotrichum</taxon>
        <taxon>Colletotrichum boninense species complex</taxon>
    </lineage>
</organism>
<evidence type="ECO:0000313" key="3">
    <source>
        <dbReference type="Proteomes" id="UP000781932"/>
    </source>
</evidence>
<dbReference type="Proteomes" id="UP000781932">
    <property type="component" value="Unassembled WGS sequence"/>
</dbReference>
<proteinExistence type="predicted"/>
<dbReference type="PANTHER" id="PTHR38646">
    <property type="entry name" value="YALI0F00814P"/>
    <property type="match status" value="1"/>
</dbReference>
<keyword evidence="1" id="KW-1133">Transmembrane helix</keyword>